<dbReference type="Pfam" id="PF03732">
    <property type="entry name" value="Retrotrans_gag"/>
    <property type="match status" value="1"/>
</dbReference>
<feature type="non-terminal residue" evidence="2">
    <location>
        <position position="250"/>
    </location>
</feature>
<comment type="caution">
    <text evidence="2">The sequence shown here is derived from an EMBL/GenBank/DDBJ whole genome shotgun (WGS) entry which is preliminary data.</text>
</comment>
<evidence type="ECO:0000259" key="1">
    <source>
        <dbReference type="Pfam" id="PF03732"/>
    </source>
</evidence>
<dbReference type="AlphaFoldDB" id="A0AAD5XBL8"/>
<evidence type="ECO:0000313" key="2">
    <source>
        <dbReference type="EMBL" id="KAJ3094989.1"/>
    </source>
</evidence>
<feature type="domain" description="Retrotransposon gag" evidence="1">
    <location>
        <begin position="59"/>
        <end position="152"/>
    </location>
</feature>
<name>A0AAD5XBL8_9FUNG</name>
<accession>A0AAD5XBL8</accession>
<keyword evidence="3" id="KW-1185">Reference proteome</keyword>
<sequence>MPSVKPLEFSGNFKGKPAHELQNFLDDYLDGSLELCQLYNFARTIGTATYAGQPTYVQFVSSGLTEHTHIAWRQLTEQRTEGTWNFYKEWIQQTFGSTLTLSQAVEAMEDLHQTGAATQYSAAFNELVSAISAAGVTYPEQHLCAKYFNGLKSHLQIMPDLYWIHNNLRKLHQEAEKIDDLYFHCNCKPRAKFSPPNIRTPVPLTNFKHSAFPAHFHDSVIQWKLTQSNNNNSPFDALHLNRNNFFVPKD</sequence>
<reference evidence="2" key="1">
    <citation type="submission" date="2020-05" db="EMBL/GenBank/DDBJ databases">
        <title>Phylogenomic resolution of chytrid fungi.</title>
        <authorList>
            <person name="Stajich J.E."/>
            <person name="Amses K."/>
            <person name="Simmons R."/>
            <person name="Seto K."/>
            <person name="Myers J."/>
            <person name="Bonds A."/>
            <person name="Quandt C.A."/>
            <person name="Barry K."/>
            <person name="Liu P."/>
            <person name="Grigoriev I."/>
            <person name="Longcore J.E."/>
            <person name="James T.Y."/>
        </authorList>
    </citation>
    <scope>NUCLEOTIDE SEQUENCE</scope>
    <source>
        <strain evidence="2">JEL0513</strain>
    </source>
</reference>
<evidence type="ECO:0000313" key="3">
    <source>
        <dbReference type="Proteomes" id="UP001211907"/>
    </source>
</evidence>
<protein>
    <recommendedName>
        <fullName evidence="1">Retrotransposon gag domain-containing protein</fullName>
    </recommendedName>
</protein>
<dbReference type="InterPro" id="IPR005162">
    <property type="entry name" value="Retrotrans_gag_dom"/>
</dbReference>
<dbReference type="Proteomes" id="UP001211907">
    <property type="component" value="Unassembled WGS sequence"/>
</dbReference>
<proteinExistence type="predicted"/>
<organism evidence="2 3">
    <name type="scientific">Physocladia obscura</name>
    <dbReference type="NCBI Taxonomy" id="109957"/>
    <lineage>
        <taxon>Eukaryota</taxon>
        <taxon>Fungi</taxon>
        <taxon>Fungi incertae sedis</taxon>
        <taxon>Chytridiomycota</taxon>
        <taxon>Chytridiomycota incertae sedis</taxon>
        <taxon>Chytridiomycetes</taxon>
        <taxon>Chytridiales</taxon>
        <taxon>Chytriomycetaceae</taxon>
        <taxon>Physocladia</taxon>
    </lineage>
</organism>
<gene>
    <name evidence="2" type="ORF">HK100_005951</name>
</gene>
<dbReference type="EMBL" id="JADGJH010002765">
    <property type="protein sequence ID" value="KAJ3094989.1"/>
    <property type="molecule type" value="Genomic_DNA"/>
</dbReference>